<feature type="transmembrane region" description="Helical" evidence="2">
    <location>
        <begin position="218"/>
        <end position="242"/>
    </location>
</feature>
<proteinExistence type="predicted"/>
<accession>A0A5E4MG30</accession>
<dbReference type="OrthoDB" id="6433675at2759"/>
<feature type="transmembrane region" description="Helical" evidence="2">
    <location>
        <begin position="174"/>
        <end position="197"/>
    </location>
</feature>
<organism evidence="3 4">
    <name type="scientific">Cinara cedri</name>
    <dbReference type="NCBI Taxonomy" id="506608"/>
    <lineage>
        <taxon>Eukaryota</taxon>
        <taxon>Metazoa</taxon>
        <taxon>Ecdysozoa</taxon>
        <taxon>Arthropoda</taxon>
        <taxon>Hexapoda</taxon>
        <taxon>Insecta</taxon>
        <taxon>Pterygota</taxon>
        <taxon>Neoptera</taxon>
        <taxon>Paraneoptera</taxon>
        <taxon>Hemiptera</taxon>
        <taxon>Sternorrhyncha</taxon>
        <taxon>Aphidomorpha</taxon>
        <taxon>Aphidoidea</taxon>
        <taxon>Aphididae</taxon>
        <taxon>Lachninae</taxon>
        <taxon>Cinara</taxon>
    </lineage>
</organism>
<dbReference type="AlphaFoldDB" id="A0A5E4MG30"/>
<feature type="compositionally biased region" description="Polar residues" evidence="1">
    <location>
        <begin position="294"/>
        <end position="307"/>
    </location>
</feature>
<evidence type="ECO:0000313" key="4">
    <source>
        <dbReference type="Proteomes" id="UP000325440"/>
    </source>
</evidence>
<evidence type="ECO:0000256" key="1">
    <source>
        <dbReference type="SAM" id="MobiDB-lite"/>
    </source>
</evidence>
<dbReference type="EMBL" id="CABPRJ010000615">
    <property type="protein sequence ID" value="VVC31176.1"/>
    <property type="molecule type" value="Genomic_DNA"/>
</dbReference>
<keyword evidence="2" id="KW-0472">Membrane</keyword>
<keyword evidence="2" id="KW-1133">Transmembrane helix</keyword>
<gene>
    <name evidence="3" type="ORF">CINCED_3A004411</name>
</gene>
<keyword evidence="4" id="KW-1185">Reference proteome</keyword>
<sequence length="350" mass="39118">MMHSHDTYDLRRYALAFIKKSGSANKIQDFLPLVFNSIQAMQKGWGEKHFDELYKQFIHQQARQSRQNNTQNFQTNAGFRANIGQSQNNTCHFQSDAAPQANTGRPQTIRIEHAQVNTHSYFWDCLLLQCWFNSLFGGRSHAASNITNFNYSNGGNNSASYVHKKKESYDGRKLLAAGIALIVVVAIFHISMCYWYGRSREMARKSGKIDYLDNTLKTLRNVEFLGSAASLAGLVACVVYPVLPTWGLVTLGVHSLVCFVGGLAFHMSHERESEYIELAKNAVESYLNPAPSTEFNPNAFSDNNSRPVPSAPGAEFPQAPPPYSTHGQTAFYFGPFSNVDVQGRPQIVKS</sequence>
<dbReference type="Proteomes" id="UP000325440">
    <property type="component" value="Unassembled WGS sequence"/>
</dbReference>
<evidence type="ECO:0000256" key="2">
    <source>
        <dbReference type="SAM" id="Phobius"/>
    </source>
</evidence>
<feature type="transmembrane region" description="Helical" evidence="2">
    <location>
        <begin position="248"/>
        <end position="265"/>
    </location>
</feature>
<evidence type="ECO:0000313" key="3">
    <source>
        <dbReference type="EMBL" id="VVC31176.1"/>
    </source>
</evidence>
<name>A0A5E4MG30_9HEMI</name>
<feature type="region of interest" description="Disordered" evidence="1">
    <location>
        <begin position="294"/>
        <end position="320"/>
    </location>
</feature>
<keyword evidence="2" id="KW-0812">Transmembrane</keyword>
<protein>
    <submittedName>
        <fullName evidence="3">Uncharacterized protein</fullName>
    </submittedName>
</protein>
<reference evidence="3 4" key="1">
    <citation type="submission" date="2019-08" db="EMBL/GenBank/DDBJ databases">
        <authorList>
            <person name="Alioto T."/>
            <person name="Alioto T."/>
            <person name="Gomez Garrido J."/>
        </authorList>
    </citation>
    <scope>NUCLEOTIDE SEQUENCE [LARGE SCALE GENOMIC DNA]</scope>
</reference>